<evidence type="ECO:0000313" key="2">
    <source>
        <dbReference type="EMBL" id="MDP9907779.1"/>
    </source>
</evidence>
<evidence type="ECO:0000313" key="4">
    <source>
        <dbReference type="Proteomes" id="UP001230951"/>
    </source>
</evidence>
<dbReference type="EMBL" id="JAUSTF010000018">
    <property type="protein sequence ID" value="MDQ0182990.1"/>
    <property type="molecule type" value="Genomic_DNA"/>
</dbReference>
<comment type="caution">
    <text evidence="2">The sequence shown here is derived from an EMBL/GenBank/DDBJ whole genome shotgun (WGS) entry which is preliminary data.</text>
</comment>
<sequence length="51" mass="5434">MPERRVASSIHPVSIGPGFTTFARTPRPASSTADAVTIRSRAPLLAPYGRL</sequence>
<feature type="region of interest" description="Disordered" evidence="1">
    <location>
        <begin position="1"/>
        <end position="34"/>
    </location>
</feature>
<keyword evidence="4" id="KW-1185">Reference proteome</keyword>
<proteinExistence type="predicted"/>
<reference evidence="2 4" key="1">
    <citation type="submission" date="2023-07" db="EMBL/GenBank/DDBJ databases">
        <title>Sorghum-associated microbial communities from plants grown in Nebraska, USA.</title>
        <authorList>
            <person name="Schachtman D."/>
        </authorList>
    </citation>
    <scope>NUCLEOTIDE SEQUENCE</scope>
    <source>
        <strain evidence="2">DS1006</strain>
        <strain evidence="3 4">DS1016</strain>
    </source>
</reference>
<evidence type="ECO:0000256" key="1">
    <source>
        <dbReference type="SAM" id="MobiDB-lite"/>
    </source>
</evidence>
<protein>
    <submittedName>
        <fullName evidence="2">Uncharacterized protein</fullName>
    </submittedName>
</protein>
<organism evidence="2 5">
    <name type="scientific">Arthrobacter bambusae</name>
    <dbReference type="NCBI Taxonomy" id="1338426"/>
    <lineage>
        <taxon>Bacteria</taxon>
        <taxon>Bacillati</taxon>
        <taxon>Actinomycetota</taxon>
        <taxon>Actinomycetes</taxon>
        <taxon>Micrococcales</taxon>
        <taxon>Micrococcaceae</taxon>
        <taxon>Arthrobacter</taxon>
    </lineage>
</organism>
<dbReference type="Proteomes" id="UP001230951">
    <property type="component" value="Unassembled WGS sequence"/>
</dbReference>
<dbReference type="Proteomes" id="UP001242995">
    <property type="component" value="Unassembled WGS sequence"/>
</dbReference>
<accession>A0AAW8DNJ0</accession>
<dbReference type="AlphaFoldDB" id="A0AAW8DNJ0"/>
<evidence type="ECO:0000313" key="5">
    <source>
        <dbReference type="Proteomes" id="UP001242995"/>
    </source>
</evidence>
<gene>
    <name evidence="2" type="ORF">J2S90_004774</name>
    <name evidence="3" type="ORF">J2S93_004449</name>
</gene>
<name>A0AAW8DNJ0_9MICC</name>
<dbReference type="EMBL" id="JAUSRG010000026">
    <property type="protein sequence ID" value="MDP9907779.1"/>
    <property type="molecule type" value="Genomic_DNA"/>
</dbReference>
<evidence type="ECO:0000313" key="3">
    <source>
        <dbReference type="EMBL" id="MDQ0182990.1"/>
    </source>
</evidence>